<name>A0AA41Z3H4_9HYPH</name>
<dbReference type="RefSeq" id="WP_282586186.1">
    <property type="nucleotide sequence ID" value="NZ_JAMOIM010000011.1"/>
</dbReference>
<dbReference type="Proteomes" id="UP001165667">
    <property type="component" value="Unassembled WGS sequence"/>
</dbReference>
<dbReference type="AlphaFoldDB" id="A0AA41Z3H4"/>
<sequence>MSEAYLFFFARLEAFFLGKEGREPTATSFPLSTRTDECCQALRNALTAVVIDLQKDDDPQVIRETLNARSEPLLPADLLRNYIFFRASREKLVAEVISQKYWSGFD</sequence>
<comment type="caution">
    <text evidence="1">The sequence shown here is derived from an EMBL/GenBank/DDBJ whole genome shotgun (WGS) entry which is preliminary data.</text>
</comment>
<reference evidence="1" key="1">
    <citation type="submission" date="2022-05" db="EMBL/GenBank/DDBJ databases">
        <authorList>
            <person name="Pankratov T."/>
        </authorList>
    </citation>
    <scope>NUCLEOTIDE SEQUENCE</scope>
    <source>
        <strain evidence="1">BP6-180914</strain>
    </source>
</reference>
<dbReference type="EMBL" id="JAMOIM010000011">
    <property type="protein sequence ID" value="MCW6509818.1"/>
    <property type="molecule type" value="Genomic_DNA"/>
</dbReference>
<protein>
    <submittedName>
        <fullName evidence="1">Uncharacterized protein</fullName>
    </submittedName>
</protein>
<keyword evidence="2" id="KW-1185">Reference proteome</keyword>
<proteinExistence type="predicted"/>
<organism evidence="1 2">
    <name type="scientific">Lichenifustis flavocetrariae</name>
    <dbReference type="NCBI Taxonomy" id="2949735"/>
    <lineage>
        <taxon>Bacteria</taxon>
        <taxon>Pseudomonadati</taxon>
        <taxon>Pseudomonadota</taxon>
        <taxon>Alphaproteobacteria</taxon>
        <taxon>Hyphomicrobiales</taxon>
        <taxon>Lichenihabitantaceae</taxon>
        <taxon>Lichenifustis</taxon>
    </lineage>
</organism>
<gene>
    <name evidence="1" type="ORF">M8523_17515</name>
</gene>
<evidence type="ECO:0000313" key="2">
    <source>
        <dbReference type="Proteomes" id="UP001165667"/>
    </source>
</evidence>
<evidence type="ECO:0000313" key="1">
    <source>
        <dbReference type="EMBL" id="MCW6509818.1"/>
    </source>
</evidence>
<accession>A0AA41Z3H4</accession>